<feature type="domain" description="DUF559" evidence="1">
    <location>
        <begin position="9"/>
        <end position="85"/>
    </location>
</feature>
<dbReference type="Proteomes" id="UP000251186">
    <property type="component" value="Unassembled WGS sequence"/>
</dbReference>
<dbReference type="PANTHER" id="PTHR38590:SF1">
    <property type="entry name" value="BLL0828 PROTEIN"/>
    <property type="match status" value="1"/>
</dbReference>
<dbReference type="InterPro" id="IPR007569">
    <property type="entry name" value="DUF559"/>
</dbReference>
<dbReference type="AlphaFoldDB" id="A0A2X1B5H8"/>
<dbReference type="Pfam" id="PF04480">
    <property type="entry name" value="DUF559"/>
    <property type="match status" value="1"/>
</dbReference>
<organism evidence="2 3">
    <name type="scientific">Brevundimonas vesicularis</name>
    <name type="common">Pseudomonas vesicularis</name>
    <dbReference type="NCBI Taxonomy" id="41276"/>
    <lineage>
        <taxon>Bacteria</taxon>
        <taxon>Pseudomonadati</taxon>
        <taxon>Pseudomonadota</taxon>
        <taxon>Alphaproteobacteria</taxon>
        <taxon>Caulobacterales</taxon>
        <taxon>Caulobacteraceae</taxon>
        <taxon>Brevundimonas</taxon>
    </lineage>
</organism>
<dbReference type="SUPFAM" id="SSF52980">
    <property type="entry name" value="Restriction endonuclease-like"/>
    <property type="match status" value="1"/>
</dbReference>
<dbReference type="Gene3D" id="3.40.960.10">
    <property type="entry name" value="VSR Endonuclease"/>
    <property type="match status" value="1"/>
</dbReference>
<dbReference type="InterPro" id="IPR011335">
    <property type="entry name" value="Restrct_endonuc-II-like"/>
</dbReference>
<sequence length="87" mass="10022">MSLPEVLIWQRIRGGEFRRQHALGPFILDFYRPSDRLCIEIDGQQHDLARDARRDAWLADKDVRTIHIPATAVLNDPDAVAEFILSL</sequence>
<dbReference type="PANTHER" id="PTHR38590">
    <property type="entry name" value="BLL0828 PROTEIN"/>
    <property type="match status" value="1"/>
</dbReference>
<reference evidence="2 3" key="1">
    <citation type="submission" date="2018-06" db="EMBL/GenBank/DDBJ databases">
        <authorList>
            <consortium name="Pathogen Informatics"/>
            <person name="Doyle S."/>
        </authorList>
    </citation>
    <scope>NUCLEOTIDE SEQUENCE [LARGE SCALE GENOMIC DNA]</scope>
    <source>
        <strain evidence="2 3">NCTC11166</strain>
    </source>
</reference>
<gene>
    <name evidence="2" type="ORF">NCTC11166_00208</name>
</gene>
<evidence type="ECO:0000259" key="1">
    <source>
        <dbReference type="Pfam" id="PF04480"/>
    </source>
</evidence>
<accession>A0A2X1B5H8</accession>
<evidence type="ECO:0000313" key="2">
    <source>
        <dbReference type="EMBL" id="SPU51898.1"/>
    </source>
</evidence>
<dbReference type="EMBL" id="UAQP01000005">
    <property type="protein sequence ID" value="SPU51898.1"/>
    <property type="molecule type" value="Genomic_DNA"/>
</dbReference>
<dbReference type="InterPro" id="IPR047216">
    <property type="entry name" value="Endonuclease_DUF559_bact"/>
</dbReference>
<name>A0A2X1B5H8_BREVE</name>
<evidence type="ECO:0000313" key="3">
    <source>
        <dbReference type="Proteomes" id="UP000251186"/>
    </source>
</evidence>
<protein>
    <submittedName>
        <fullName evidence="2">Protein of uncharacterized function (DUF559)</fullName>
    </submittedName>
</protein>
<proteinExistence type="predicted"/>